<evidence type="ECO:0000313" key="2">
    <source>
        <dbReference type="EMBL" id="GIZ49907.1"/>
    </source>
</evidence>
<reference evidence="2 3" key="1">
    <citation type="submission" date="2021-01" db="EMBL/GenBank/DDBJ databases">
        <title>Cercospora kikuchii MAFF 305040 whole genome shotgun sequence.</title>
        <authorList>
            <person name="Kashiwa T."/>
            <person name="Suzuki T."/>
        </authorList>
    </citation>
    <scope>NUCLEOTIDE SEQUENCE [LARGE SCALE GENOMIC DNA]</scope>
    <source>
        <strain evidence="2 3">MAFF 305040</strain>
    </source>
</reference>
<dbReference type="AlphaFoldDB" id="A0A9P3FMY7"/>
<dbReference type="EMBL" id="BOLY01000009">
    <property type="protein sequence ID" value="GIZ49907.1"/>
    <property type="molecule type" value="Genomic_DNA"/>
</dbReference>
<feature type="region of interest" description="Disordered" evidence="1">
    <location>
        <begin position="91"/>
        <end position="110"/>
    </location>
</feature>
<name>A0A9P3FMY7_9PEZI</name>
<dbReference type="InterPro" id="IPR021109">
    <property type="entry name" value="Peptidase_aspartic_dom_sf"/>
</dbReference>
<dbReference type="RefSeq" id="XP_044664394.1">
    <property type="nucleotide sequence ID" value="XM_044808459.1"/>
</dbReference>
<feature type="region of interest" description="Disordered" evidence="1">
    <location>
        <begin position="1"/>
        <end position="25"/>
    </location>
</feature>
<proteinExistence type="predicted"/>
<dbReference type="GeneID" id="68298499"/>
<dbReference type="OrthoDB" id="6079484at2759"/>
<evidence type="ECO:0000313" key="3">
    <source>
        <dbReference type="Proteomes" id="UP000825890"/>
    </source>
</evidence>
<dbReference type="Gene3D" id="2.40.70.10">
    <property type="entry name" value="Acid Proteases"/>
    <property type="match status" value="1"/>
</dbReference>
<sequence>MPPSPARSPSQNFGKNRQIAAHHDGRKQILPAYSSYATYSPIPQVYATSYTAEALGRLSFEHRRSASREYLASQRGRPLYAECRPLVSKRSASRELAKPGGRQSPRLEASPKQLQYATAWTAARCRAQAQRRALPKRVSSYELDHPSTFTRYKPHSLNTCSAVADEWDADELPEMMSENDIEHACFAQRSSPTIDEVSGIGDGFVAQCSLPTLGELLQDVVETGKDVQTTSEMAENLAVATASHNMREWSATPEPDHVPLPMARSAKVLRDCIATGSLKGTRVEALADSCADNFISDAYLQMQGLPYKTGKRRDIRVGNGRTAFSTLGTIRLPWKFQNEAHVEYHIDFDVIPARFCSYAITLGGTFSLATRTLAERFEDRIFRKPRRSVLPRLFYSGASHVRVKGYCEGIRVAALADTCSDLDLLSPEMLAELGYEQHDILTDDEHCVFVELPGGLIVRTSGMVRDVEFRLGNGCADDSYIRDFYILPGLPAGVLIGEDFLWESDAFSKYCDDFIELDDEDFAEDIQEGMFLNIKLVQQARSIFARFNKRAFDKPDSEAHIKWQAQCKDILDKIDAVHNQHMEEEQKRDAILRLEQTFRQVRQKKPTAPTRVNRSHRPP</sequence>
<comment type="caution">
    <text evidence="2">The sequence shown here is derived from an EMBL/GenBank/DDBJ whole genome shotgun (WGS) entry which is preliminary data.</text>
</comment>
<accession>A0A9P3FMY7</accession>
<gene>
    <name evidence="2" type="ORF">CKM354_001292400</name>
</gene>
<evidence type="ECO:0000256" key="1">
    <source>
        <dbReference type="SAM" id="MobiDB-lite"/>
    </source>
</evidence>
<organism evidence="2 3">
    <name type="scientific">Cercospora kikuchii</name>
    <dbReference type="NCBI Taxonomy" id="84275"/>
    <lineage>
        <taxon>Eukaryota</taxon>
        <taxon>Fungi</taxon>
        <taxon>Dikarya</taxon>
        <taxon>Ascomycota</taxon>
        <taxon>Pezizomycotina</taxon>
        <taxon>Dothideomycetes</taxon>
        <taxon>Dothideomycetidae</taxon>
        <taxon>Mycosphaerellales</taxon>
        <taxon>Mycosphaerellaceae</taxon>
        <taxon>Cercospora</taxon>
    </lineage>
</organism>
<protein>
    <submittedName>
        <fullName evidence="2">Uncharacterized protein</fullName>
    </submittedName>
</protein>
<dbReference type="Proteomes" id="UP000825890">
    <property type="component" value="Unassembled WGS sequence"/>
</dbReference>
<keyword evidence="3" id="KW-1185">Reference proteome</keyword>
<dbReference type="CDD" id="cd00303">
    <property type="entry name" value="retropepsin_like"/>
    <property type="match status" value="1"/>
</dbReference>